<dbReference type="Gene3D" id="1.10.287.1490">
    <property type="match status" value="1"/>
</dbReference>
<dbReference type="InterPro" id="IPR003743">
    <property type="entry name" value="Zf-RING_7"/>
</dbReference>
<dbReference type="EMBL" id="VGIY01000025">
    <property type="protein sequence ID" value="MBM3316595.1"/>
    <property type="molecule type" value="Genomic_DNA"/>
</dbReference>
<organism evidence="2 3">
    <name type="scientific">Eiseniibacteriota bacterium</name>
    <dbReference type="NCBI Taxonomy" id="2212470"/>
    <lineage>
        <taxon>Bacteria</taxon>
        <taxon>Candidatus Eiseniibacteriota</taxon>
    </lineage>
</organism>
<evidence type="ECO:0000313" key="2">
    <source>
        <dbReference type="EMBL" id="MBM3316595.1"/>
    </source>
</evidence>
<dbReference type="AlphaFoldDB" id="A0A937X6R4"/>
<gene>
    <name evidence="2" type="ORF">FJY75_01960</name>
</gene>
<feature type="domain" description="C4-type zinc ribbon" evidence="1">
    <location>
        <begin position="81"/>
        <end position="112"/>
    </location>
</feature>
<accession>A0A937X6R4</accession>
<reference evidence="2" key="1">
    <citation type="submission" date="2019-03" db="EMBL/GenBank/DDBJ databases">
        <title>Lake Tanganyika Metagenome-Assembled Genomes (MAGs).</title>
        <authorList>
            <person name="Tran P."/>
        </authorList>
    </citation>
    <scope>NUCLEOTIDE SEQUENCE</scope>
    <source>
        <strain evidence="2">M_DeepCast_400m_m2_100</strain>
    </source>
</reference>
<dbReference type="Proteomes" id="UP000748308">
    <property type="component" value="Unassembled WGS sequence"/>
</dbReference>
<dbReference type="Pfam" id="PF02591">
    <property type="entry name" value="Zn_ribbon_9"/>
    <property type="match status" value="1"/>
</dbReference>
<proteinExistence type="predicted"/>
<protein>
    <recommendedName>
        <fullName evidence="1">C4-type zinc ribbon domain-containing protein</fullName>
    </recommendedName>
</protein>
<evidence type="ECO:0000259" key="1">
    <source>
        <dbReference type="Pfam" id="PF02591"/>
    </source>
</evidence>
<comment type="caution">
    <text evidence="2">The sequence shown here is derived from an EMBL/GenBank/DDBJ whole genome shotgun (WGS) entry which is preliminary data.</text>
</comment>
<name>A0A937X6R4_UNCEI</name>
<evidence type="ECO:0000313" key="3">
    <source>
        <dbReference type="Proteomes" id="UP000748308"/>
    </source>
</evidence>
<sequence>MSDRVHDLVALQDLELMIRDAQDPASKEKEEALGFAVHGLEELQKARETVVKKIPPRDLRLYERIRGKYQRVVVPVRSRICLGCFQALPTMATRAVSENGPLPTCENCGRILYWL</sequence>